<reference evidence="5 6" key="1">
    <citation type="submission" date="2021-06" db="EMBL/GenBank/DDBJ databases">
        <authorList>
            <person name="Palmer J.M."/>
        </authorList>
    </citation>
    <scope>NUCLEOTIDE SEQUENCE [LARGE SCALE GENOMIC DNA]</scope>
    <source>
        <strain evidence="5 6">GA_2019</strain>
        <tissue evidence="5">Muscle</tissue>
    </source>
</reference>
<keyword evidence="2" id="KW-0456">Lyase</keyword>
<keyword evidence="1" id="KW-0547">Nucleotide-binding</keyword>
<accession>A0ABV0P849</accession>
<evidence type="ECO:0000256" key="3">
    <source>
        <dbReference type="SAM" id="Phobius"/>
    </source>
</evidence>
<protein>
    <submittedName>
        <fullName evidence="5">Adenylate cyclase type 8</fullName>
    </submittedName>
</protein>
<name>A0ABV0P849_9TELE</name>
<dbReference type="Proteomes" id="UP001476798">
    <property type="component" value="Unassembled WGS sequence"/>
</dbReference>
<comment type="caution">
    <text evidence="5">The sequence shown here is derived from an EMBL/GenBank/DDBJ whole genome shotgun (WGS) entry which is preliminary data.</text>
</comment>
<evidence type="ECO:0000259" key="4">
    <source>
        <dbReference type="Pfam" id="PF16214"/>
    </source>
</evidence>
<evidence type="ECO:0000313" key="6">
    <source>
        <dbReference type="Proteomes" id="UP001476798"/>
    </source>
</evidence>
<gene>
    <name evidence="5" type="primary">ADCY8_3</name>
    <name evidence="5" type="ORF">GOODEAATRI_026970</name>
</gene>
<dbReference type="EMBL" id="JAHRIO010063410">
    <property type="protein sequence ID" value="MEQ2179619.1"/>
    <property type="molecule type" value="Genomic_DNA"/>
</dbReference>
<keyword evidence="3" id="KW-1133">Transmembrane helix</keyword>
<organism evidence="5 6">
    <name type="scientific">Goodea atripinnis</name>
    <dbReference type="NCBI Taxonomy" id="208336"/>
    <lineage>
        <taxon>Eukaryota</taxon>
        <taxon>Metazoa</taxon>
        <taxon>Chordata</taxon>
        <taxon>Craniata</taxon>
        <taxon>Vertebrata</taxon>
        <taxon>Euteleostomi</taxon>
        <taxon>Actinopterygii</taxon>
        <taxon>Neopterygii</taxon>
        <taxon>Teleostei</taxon>
        <taxon>Neoteleostei</taxon>
        <taxon>Acanthomorphata</taxon>
        <taxon>Ovalentaria</taxon>
        <taxon>Atherinomorphae</taxon>
        <taxon>Cyprinodontiformes</taxon>
        <taxon>Goodeidae</taxon>
        <taxon>Goodea</taxon>
    </lineage>
</organism>
<keyword evidence="3" id="KW-0812">Transmembrane</keyword>
<dbReference type="PANTHER" id="PTHR45627">
    <property type="entry name" value="ADENYLATE CYCLASE TYPE 1"/>
    <property type="match status" value="1"/>
</dbReference>
<dbReference type="Pfam" id="PF16214">
    <property type="entry name" value="AC_N"/>
    <property type="match status" value="1"/>
</dbReference>
<evidence type="ECO:0000313" key="5">
    <source>
        <dbReference type="EMBL" id="MEQ2179619.1"/>
    </source>
</evidence>
<keyword evidence="3" id="KW-0472">Membrane</keyword>
<keyword evidence="6" id="KW-1185">Reference proteome</keyword>
<evidence type="ECO:0000256" key="2">
    <source>
        <dbReference type="ARBA" id="ARBA00023239"/>
    </source>
</evidence>
<feature type="transmembrane region" description="Helical" evidence="3">
    <location>
        <begin position="6"/>
        <end position="29"/>
    </location>
</feature>
<evidence type="ECO:0000256" key="1">
    <source>
        <dbReference type="ARBA" id="ARBA00022741"/>
    </source>
</evidence>
<proteinExistence type="predicted"/>
<feature type="domain" description="Adenylate cyclase N-terminal" evidence="4">
    <location>
        <begin position="6"/>
        <end position="58"/>
    </location>
</feature>
<sequence>MFSDSLKVVTAQAVLFMCMNTAGIFISYLSDRAQRQAFLETRRCIEARLRLETENQRQ</sequence>
<feature type="non-terminal residue" evidence="5">
    <location>
        <position position="58"/>
    </location>
</feature>
<dbReference type="PANTHER" id="PTHR45627:SF1">
    <property type="entry name" value="ADENYLATE CYCLASE TYPE 8"/>
    <property type="match status" value="1"/>
</dbReference>
<dbReference type="InterPro" id="IPR032628">
    <property type="entry name" value="AC_N"/>
</dbReference>